<dbReference type="AlphaFoldDB" id="A0A1L0CVM9"/>
<dbReference type="EMBL" id="FQNF01000013">
    <property type="protein sequence ID" value="SGZ38855.1"/>
    <property type="molecule type" value="Genomic_DNA"/>
</dbReference>
<dbReference type="OrthoDB" id="20086at2759"/>
<keyword evidence="2" id="KW-1185">Reference proteome</keyword>
<sequence>MSINSSDQDIFFSDDENKNENINQFHTINEHNAHYKQGYVDGVSTFNNELIQQHCNKTYKLGNELGLKVGKLVGKIQFVLRHDEINMKKFLDKLNANIILQEKNFDDQYTQFINNEYIDNIEKEFFEFINETDKKIL</sequence>
<evidence type="ECO:0008006" key="3">
    <source>
        <dbReference type="Google" id="ProtNLM"/>
    </source>
</evidence>
<evidence type="ECO:0000313" key="2">
    <source>
        <dbReference type="Proteomes" id="UP000183365"/>
    </source>
</evidence>
<accession>A0A1L0CVM9</accession>
<dbReference type="Proteomes" id="UP000183365">
    <property type="component" value="Unassembled WGS sequence"/>
</dbReference>
<protein>
    <recommendedName>
        <fullName evidence="3">Protein YAE1</fullName>
    </recommendedName>
</protein>
<proteinExistence type="predicted"/>
<dbReference type="VEuPathDB" id="FungiDB:HGUI_01055"/>
<gene>
    <name evidence="1" type="ORF">HGUI_01055</name>
</gene>
<name>A0A1L0CVM9_9ASCO</name>
<reference evidence="2" key="1">
    <citation type="submission" date="2016-11" db="EMBL/GenBank/DDBJ databases">
        <authorList>
            <person name="Guldener U."/>
        </authorList>
    </citation>
    <scope>NUCLEOTIDE SEQUENCE [LARGE SCALE GENOMIC DNA]</scope>
</reference>
<evidence type="ECO:0000313" key="1">
    <source>
        <dbReference type="EMBL" id="SGZ38855.1"/>
    </source>
</evidence>
<organism evidence="1 2">
    <name type="scientific">Hanseniaspora guilliermondii</name>
    <dbReference type="NCBI Taxonomy" id="56406"/>
    <lineage>
        <taxon>Eukaryota</taxon>
        <taxon>Fungi</taxon>
        <taxon>Dikarya</taxon>
        <taxon>Ascomycota</taxon>
        <taxon>Saccharomycotina</taxon>
        <taxon>Saccharomycetes</taxon>
        <taxon>Saccharomycodales</taxon>
        <taxon>Saccharomycodaceae</taxon>
        <taxon>Hanseniaspora</taxon>
    </lineage>
</organism>